<protein>
    <submittedName>
        <fullName evidence="1">Uncharacterized protein</fullName>
    </submittedName>
</protein>
<keyword evidence="2" id="KW-1185">Reference proteome</keyword>
<dbReference type="RefSeq" id="WP_104808187.1">
    <property type="nucleotide sequence ID" value="NZ_MQUA01000004.1"/>
</dbReference>
<gene>
    <name evidence="1" type="ORF">BST83_01045</name>
</gene>
<accession>A0A2S7L2L8</accession>
<name>A0A2S7L2L8_9FLAO</name>
<dbReference type="EMBL" id="MQUA01000004">
    <property type="protein sequence ID" value="PQB08968.1"/>
    <property type="molecule type" value="Genomic_DNA"/>
</dbReference>
<reference evidence="1 2" key="1">
    <citation type="submission" date="2016-11" db="EMBL/GenBank/DDBJ databases">
        <title>Trade-off between light-utilization and light-protection in marine flavobacteria.</title>
        <authorList>
            <person name="Kumagai Y."/>
        </authorList>
    </citation>
    <scope>NUCLEOTIDE SEQUENCE [LARGE SCALE GENOMIC DNA]</scope>
    <source>
        <strain evidence="1 2">ATCC 700397</strain>
    </source>
</reference>
<dbReference type="Proteomes" id="UP000239522">
    <property type="component" value="Unassembled WGS sequence"/>
</dbReference>
<evidence type="ECO:0000313" key="1">
    <source>
        <dbReference type="EMBL" id="PQB08968.1"/>
    </source>
</evidence>
<dbReference type="AlphaFoldDB" id="A0A2S7L2L8"/>
<evidence type="ECO:0000313" key="2">
    <source>
        <dbReference type="Proteomes" id="UP000239522"/>
    </source>
</evidence>
<comment type="caution">
    <text evidence="1">The sequence shown here is derived from an EMBL/GenBank/DDBJ whole genome shotgun (WGS) entry which is preliminary data.</text>
</comment>
<proteinExistence type="predicted"/>
<organism evidence="1 2">
    <name type="scientific">Polaribacter filamentus</name>
    <dbReference type="NCBI Taxonomy" id="53483"/>
    <lineage>
        <taxon>Bacteria</taxon>
        <taxon>Pseudomonadati</taxon>
        <taxon>Bacteroidota</taxon>
        <taxon>Flavobacteriia</taxon>
        <taxon>Flavobacteriales</taxon>
        <taxon>Flavobacteriaceae</taxon>
    </lineage>
</organism>
<sequence length="64" mass="7680">MQQKKQKNQQVKLFQLQQKAYHIPVLNSHWVENFYDEIELLGFTIQDYFSLLRQAQGNIKEVLA</sequence>